<comment type="caution">
    <text evidence="2">The sequence shown here is derived from an EMBL/GenBank/DDBJ whole genome shotgun (WGS) entry which is preliminary data.</text>
</comment>
<feature type="domain" description="DUF4440" evidence="1">
    <location>
        <begin position="18"/>
        <end position="104"/>
    </location>
</feature>
<dbReference type="Pfam" id="PF14534">
    <property type="entry name" value="DUF4440"/>
    <property type="match status" value="1"/>
</dbReference>
<accession>A0ABV2EFD5</accession>
<dbReference type="Proteomes" id="UP001549110">
    <property type="component" value="Unassembled WGS sequence"/>
</dbReference>
<dbReference type="InterPro" id="IPR032710">
    <property type="entry name" value="NTF2-like_dom_sf"/>
</dbReference>
<dbReference type="RefSeq" id="WP_331932720.1">
    <property type="nucleotide sequence ID" value="NZ_JBEPLU010000001.1"/>
</dbReference>
<sequence length="112" mass="12602">MTFQDLWPTEEKLWLGGVEEYAQLLHSACLMAFAGVGTLDRAAVMETIGGQRWRSVSTRDAVLSEVDEDLAVLSYRAEAQRDASAAYRCVCTSTYLRTDGRWRLVQHQQSAE</sequence>
<name>A0ABV2EFD5_9CAUL</name>
<reference evidence="2 3" key="1">
    <citation type="submission" date="2024-06" db="EMBL/GenBank/DDBJ databases">
        <title>Genomic Encyclopedia of Type Strains, Phase IV (KMG-IV): sequencing the most valuable type-strain genomes for metagenomic binning, comparative biology and taxonomic classification.</title>
        <authorList>
            <person name="Goeker M."/>
        </authorList>
    </citation>
    <scope>NUCLEOTIDE SEQUENCE [LARGE SCALE GENOMIC DNA]</scope>
    <source>
        <strain evidence="2 3">DSM 17809</strain>
    </source>
</reference>
<proteinExistence type="predicted"/>
<keyword evidence="3" id="KW-1185">Reference proteome</keyword>
<organism evidence="2 3">
    <name type="scientific">Phenylobacterium koreense</name>
    <dbReference type="NCBI Taxonomy" id="266125"/>
    <lineage>
        <taxon>Bacteria</taxon>
        <taxon>Pseudomonadati</taxon>
        <taxon>Pseudomonadota</taxon>
        <taxon>Alphaproteobacteria</taxon>
        <taxon>Caulobacterales</taxon>
        <taxon>Caulobacteraceae</taxon>
        <taxon>Phenylobacterium</taxon>
    </lineage>
</organism>
<dbReference type="InterPro" id="IPR027843">
    <property type="entry name" value="DUF4440"/>
</dbReference>
<dbReference type="EMBL" id="JBEPLU010000001">
    <property type="protein sequence ID" value="MET3525336.1"/>
    <property type="molecule type" value="Genomic_DNA"/>
</dbReference>
<evidence type="ECO:0000313" key="2">
    <source>
        <dbReference type="EMBL" id="MET3525336.1"/>
    </source>
</evidence>
<dbReference type="Gene3D" id="3.10.450.50">
    <property type="match status" value="1"/>
</dbReference>
<dbReference type="SUPFAM" id="SSF54427">
    <property type="entry name" value="NTF2-like"/>
    <property type="match status" value="1"/>
</dbReference>
<gene>
    <name evidence="2" type="ORF">ABID41_000431</name>
</gene>
<evidence type="ECO:0000313" key="3">
    <source>
        <dbReference type="Proteomes" id="UP001549110"/>
    </source>
</evidence>
<evidence type="ECO:0000259" key="1">
    <source>
        <dbReference type="Pfam" id="PF14534"/>
    </source>
</evidence>
<protein>
    <recommendedName>
        <fullName evidence="1">DUF4440 domain-containing protein</fullName>
    </recommendedName>
</protein>